<gene>
    <name evidence="1" type="ORF">ACFSXZ_40730</name>
</gene>
<organism evidence="1 2">
    <name type="scientific">Amycolatopsis pigmentata</name>
    <dbReference type="NCBI Taxonomy" id="450801"/>
    <lineage>
        <taxon>Bacteria</taxon>
        <taxon>Bacillati</taxon>
        <taxon>Actinomycetota</taxon>
        <taxon>Actinomycetes</taxon>
        <taxon>Pseudonocardiales</taxon>
        <taxon>Pseudonocardiaceae</taxon>
        <taxon>Amycolatopsis</taxon>
    </lineage>
</organism>
<proteinExistence type="predicted"/>
<evidence type="ECO:0000313" key="2">
    <source>
        <dbReference type="Proteomes" id="UP001597417"/>
    </source>
</evidence>
<protein>
    <submittedName>
        <fullName evidence="1">Uncharacterized protein</fullName>
    </submittedName>
</protein>
<dbReference type="EMBL" id="JBHUKR010000030">
    <property type="protein sequence ID" value="MFD2422667.1"/>
    <property type="molecule type" value="Genomic_DNA"/>
</dbReference>
<name>A0ABW5G6Y5_9PSEU</name>
<dbReference type="RefSeq" id="WP_378271879.1">
    <property type="nucleotide sequence ID" value="NZ_JBHUKR010000030.1"/>
</dbReference>
<dbReference type="Proteomes" id="UP001597417">
    <property type="component" value="Unassembled WGS sequence"/>
</dbReference>
<accession>A0ABW5G6Y5</accession>
<comment type="caution">
    <text evidence="1">The sequence shown here is derived from an EMBL/GenBank/DDBJ whole genome shotgun (WGS) entry which is preliminary data.</text>
</comment>
<sequence>MSKGSLSDECGTPGCDNIGMGISIAVSRPSIYRCSACLDCINALAPAWTRGMTDEDAYERRNRAIGRMDAETLHREAAPILARITTARDAYATLADLIGATVARDAVTAIVNAGDRVIDVTVTNWWAAYRWPEHHRATAPEPQPFTFTQAWPVTIKGLGIGTVQRTMDGLNERYIARDLTGGSIRPDGPAPEEPTYDTPHQAARALAAWAARMGWDQDR</sequence>
<keyword evidence="2" id="KW-1185">Reference proteome</keyword>
<evidence type="ECO:0000313" key="1">
    <source>
        <dbReference type="EMBL" id="MFD2422667.1"/>
    </source>
</evidence>
<reference evidence="2" key="1">
    <citation type="journal article" date="2019" name="Int. J. Syst. Evol. Microbiol.">
        <title>The Global Catalogue of Microorganisms (GCM) 10K type strain sequencing project: providing services to taxonomists for standard genome sequencing and annotation.</title>
        <authorList>
            <consortium name="The Broad Institute Genomics Platform"/>
            <consortium name="The Broad Institute Genome Sequencing Center for Infectious Disease"/>
            <person name="Wu L."/>
            <person name="Ma J."/>
        </authorList>
    </citation>
    <scope>NUCLEOTIDE SEQUENCE [LARGE SCALE GENOMIC DNA]</scope>
    <source>
        <strain evidence="2">CGMCC 4.7645</strain>
    </source>
</reference>